<keyword evidence="2" id="KW-0489">Methyltransferase</keyword>
<evidence type="ECO:0000259" key="1">
    <source>
        <dbReference type="Pfam" id="PF06983"/>
    </source>
</evidence>
<evidence type="ECO:0000313" key="3">
    <source>
        <dbReference type="Proteomes" id="UP000070501"/>
    </source>
</evidence>
<reference evidence="3" key="1">
    <citation type="submission" date="2016-02" db="EMBL/GenBank/DDBJ databases">
        <title>Draft genome sequence of Microdochium bolleyi, a fungal endophyte of beachgrass.</title>
        <authorList>
            <consortium name="DOE Joint Genome Institute"/>
            <person name="David A.S."/>
            <person name="May G."/>
            <person name="Haridas S."/>
            <person name="Lim J."/>
            <person name="Wang M."/>
            <person name="Labutti K."/>
            <person name="Lipzen A."/>
            <person name="Barry K."/>
            <person name="Grigoriev I.V."/>
        </authorList>
    </citation>
    <scope>NUCLEOTIDE SEQUENCE [LARGE SCALE GENOMIC DNA]</scope>
    <source>
        <strain evidence="3">J235TASD1</strain>
    </source>
</reference>
<feature type="domain" description="PhnB-like" evidence="1">
    <location>
        <begin position="6"/>
        <end position="124"/>
    </location>
</feature>
<dbReference type="InterPro" id="IPR029068">
    <property type="entry name" value="Glyas_Bleomycin-R_OHBP_Dase"/>
</dbReference>
<name>A0A136JAX6_9PEZI</name>
<dbReference type="CDD" id="cd06588">
    <property type="entry name" value="PhnB_like"/>
    <property type="match status" value="1"/>
</dbReference>
<dbReference type="STRING" id="196109.A0A136JAX6"/>
<organism evidence="2 3">
    <name type="scientific">Microdochium bolleyi</name>
    <dbReference type="NCBI Taxonomy" id="196109"/>
    <lineage>
        <taxon>Eukaryota</taxon>
        <taxon>Fungi</taxon>
        <taxon>Dikarya</taxon>
        <taxon>Ascomycota</taxon>
        <taxon>Pezizomycotina</taxon>
        <taxon>Sordariomycetes</taxon>
        <taxon>Xylariomycetidae</taxon>
        <taxon>Xylariales</taxon>
        <taxon>Microdochiaceae</taxon>
        <taxon>Microdochium</taxon>
    </lineage>
</organism>
<dbReference type="GO" id="GO:0008168">
    <property type="term" value="F:methyltransferase activity"/>
    <property type="evidence" value="ECO:0007669"/>
    <property type="project" value="UniProtKB-KW"/>
</dbReference>
<keyword evidence="2" id="KW-0808">Transferase</keyword>
<dbReference type="InterPro" id="IPR009725">
    <property type="entry name" value="3_dmu_93_MTrfase"/>
</dbReference>
<proteinExistence type="predicted"/>
<dbReference type="Pfam" id="PF06983">
    <property type="entry name" value="3-dmu-9_3-mt"/>
    <property type="match status" value="1"/>
</dbReference>
<accession>A0A136JAX6</accession>
<protein>
    <submittedName>
        <fullName evidence="2">3-demethylubiquinone-9 3-methyltransferase</fullName>
    </submittedName>
</protein>
<dbReference type="PANTHER" id="PTHR33990">
    <property type="entry name" value="PROTEIN YJDN-RELATED"/>
    <property type="match status" value="1"/>
</dbReference>
<dbReference type="InterPro" id="IPR028973">
    <property type="entry name" value="PhnB-like"/>
</dbReference>
<dbReference type="OrthoDB" id="10255422at2759"/>
<dbReference type="PIRSF" id="PIRSF021700">
    <property type="entry name" value="3_dmu_93_MTrfase"/>
    <property type="match status" value="1"/>
</dbReference>
<gene>
    <name evidence="2" type="ORF">Micbo1qcDRAFT_159389</name>
</gene>
<dbReference type="PANTHER" id="PTHR33990:SF2">
    <property type="entry name" value="PHNB-LIKE DOMAIN-CONTAINING PROTEIN"/>
    <property type="match status" value="1"/>
</dbReference>
<dbReference type="InParanoid" id="A0A136JAX6"/>
<dbReference type="Gene3D" id="3.10.180.10">
    <property type="entry name" value="2,3-Dihydroxybiphenyl 1,2-Dioxygenase, domain 1"/>
    <property type="match status" value="1"/>
</dbReference>
<keyword evidence="3" id="KW-1185">Reference proteome</keyword>
<dbReference type="SUPFAM" id="SSF54593">
    <property type="entry name" value="Glyoxalase/Bleomycin resistance protein/Dihydroxybiphenyl dioxygenase"/>
    <property type="match status" value="1"/>
</dbReference>
<dbReference type="EMBL" id="KQ964247">
    <property type="protein sequence ID" value="KXJ94292.1"/>
    <property type="molecule type" value="Genomic_DNA"/>
</dbReference>
<dbReference type="AlphaFoldDB" id="A0A136JAX6"/>
<dbReference type="GO" id="GO:0032259">
    <property type="term" value="P:methylation"/>
    <property type="evidence" value="ECO:0007669"/>
    <property type="project" value="UniProtKB-KW"/>
</dbReference>
<sequence>MPVTTLTTCLWFDGQAEEAARFYTGIFKDSRIITNLAYTDAGSDTHGQKPGSVMIVEWEMLGQRFVGLNGGPMFKHSEAVSFQIDCDTQEELDRYWDQLGAGGDASRQQCGWLADKFGVAWQVVPAVLKSYMASGDQGGAARVTEAMMKMKKMDIEALDAAFRGQ</sequence>
<evidence type="ECO:0000313" key="2">
    <source>
        <dbReference type="EMBL" id="KXJ94292.1"/>
    </source>
</evidence>
<keyword evidence="2" id="KW-0830">Ubiquinone</keyword>
<dbReference type="Proteomes" id="UP000070501">
    <property type="component" value="Unassembled WGS sequence"/>
</dbReference>